<evidence type="ECO:0008006" key="2">
    <source>
        <dbReference type="Google" id="ProtNLM"/>
    </source>
</evidence>
<organism evidence="1">
    <name type="scientific">marine metagenome</name>
    <dbReference type="NCBI Taxonomy" id="408172"/>
    <lineage>
        <taxon>unclassified sequences</taxon>
        <taxon>metagenomes</taxon>
        <taxon>ecological metagenomes</taxon>
    </lineage>
</organism>
<protein>
    <recommendedName>
        <fullName evidence="2">DUF3604 domain-containing protein</fullName>
    </recommendedName>
</protein>
<dbReference type="Pfam" id="PF12228">
    <property type="entry name" value="DUF3604"/>
    <property type="match status" value="1"/>
</dbReference>
<dbReference type="AlphaFoldDB" id="A0A381QGC5"/>
<accession>A0A381QGC5</accession>
<sequence>METGSDGRMVIHTGLRVAFSLACGLFLVACTDGESSRIEQKEATSVDDQSRGISQGGERSAFFGDLHVHSAHSFDAFVYGTIARPDDAYRFAKGDRLEHALGYEMRLQEPLDFYSVTDHAVFLGIAEAMLDSENKVSTHETAGWFKTMETVEERRAAFARLVRFVVSGKHEEILDEYEGLPVVRSAWSDIVDAANRHYEPGRFTTFIGYEYTPAPQNQNLHRNVIFRGAEVPELPFSRLDSGNPEDLWRWMDRQRDVGIDVLAIPHNSNGSNGEMFRLGYFDGSELDDSYAELRMRNEPLVEITQVKGTSDTHPLLSTNDEWADFEIMPFRISTTVISNVSGSYVREALLNGLQLEEKGRANPFEFGLIGSSDTHNASYAGDESDFYGKVGLVDGSPDRRGSIPLDKVEGTRESLDVFPCPDTVPTQLSGESTESAKQIWCGEDGDQFTQSYMMYWGASGLTGVWAEENTRESIFDAFRRKETFATTGPRIKVRFFAGYDLDVDLQDPEAVSKAYQRGVTMGGHLNSREGGAPEFLVWATQDLGSAPLQRVQVIKGWVSENGESQERVYDVGCSDGLEVDSVNHRCPENNSTVDVSDCSISRDKGDSALASHWSDPDFDPNQRAIYYVRVLENPTCRWSTWDAIKAGEQPRPDFPLTIQERAWSSPIWFKP</sequence>
<dbReference type="Gene3D" id="3.20.20.140">
    <property type="entry name" value="Metal-dependent hydrolases"/>
    <property type="match status" value="1"/>
</dbReference>
<gene>
    <name evidence="1" type="ORF">METZ01_LOCUS31229</name>
</gene>
<dbReference type="InterPro" id="IPR022028">
    <property type="entry name" value="DUF3604"/>
</dbReference>
<reference evidence="1" key="1">
    <citation type="submission" date="2018-05" db="EMBL/GenBank/DDBJ databases">
        <authorList>
            <person name="Lanie J.A."/>
            <person name="Ng W.-L."/>
            <person name="Kazmierczak K.M."/>
            <person name="Andrzejewski T.M."/>
            <person name="Davidsen T.M."/>
            <person name="Wayne K.J."/>
            <person name="Tettelin H."/>
            <person name="Glass J.I."/>
            <person name="Rusch D."/>
            <person name="Podicherti R."/>
            <person name="Tsui H.-C.T."/>
            <person name="Winkler M.E."/>
        </authorList>
    </citation>
    <scope>NUCLEOTIDE SEQUENCE</scope>
</reference>
<name>A0A381QGC5_9ZZZZ</name>
<proteinExistence type="predicted"/>
<dbReference type="EMBL" id="UINC01001350">
    <property type="protein sequence ID" value="SUZ78375.1"/>
    <property type="molecule type" value="Genomic_DNA"/>
</dbReference>
<evidence type="ECO:0000313" key="1">
    <source>
        <dbReference type="EMBL" id="SUZ78375.1"/>
    </source>
</evidence>